<evidence type="ECO:0000256" key="3">
    <source>
        <dbReference type="ARBA" id="ARBA00012513"/>
    </source>
</evidence>
<dbReference type="OMA" id="EHNVERP"/>
<organism evidence="24 25">
    <name type="scientific">Corchorus capsularis</name>
    <name type="common">Jute</name>
    <dbReference type="NCBI Taxonomy" id="210143"/>
    <lineage>
        <taxon>Eukaryota</taxon>
        <taxon>Viridiplantae</taxon>
        <taxon>Streptophyta</taxon>
        <taxon>Embryophyta</taxon>
        <taxon>Tracheophyta</taxon>
        <taxon>Spermatophyta</taxon>
        <taxon>Magnoliopsida</taxon>
        <taxon>eudicotyledons</taxon>
        <taxon>Gunneridae</taxon>
        <taxon>Pentapetalae</taxon>
        <taxon>rosids</taxon>
        <taxon>malvids</taxon>
        <taxon>Malvales</taxon>
        <taxon>Malvaceae</taxon>
        <taxon>Grewioideae</taxon>
        <taxon>Apeibeae</taxon>
        <taxon>Corchorus</taxon>
    </lineage>
</organism>
<evidence type="ECO:0000256" key="13">
    <source>
        <dbReference type="ARBA" id="ARBA00022782"/>
    </source>
</evidence>
<evidence type="ECO:0000256" key="5">
    <source>
        <dbReference type="ARBA" id="ARBA00022527"/>
    </source>
</evidence>
<dbReference type="GO" id="GO:0009908">
    <property type="term" value="P:flower development"/>
    <property type="evidence" value="ECO:0007669"/>
    <property type="project" value="UniProtKB-ARBA"/>
</dbReference>
<comment type="caution">
    <text evidence="24">The sequence shown here is derived from an EMBL/GenBank/DDBJ whole genome shotgun (WGS) entry which is preliminary data.</text>
</comment>
<dbReference type="AlphaFoldDB" id="A0A1R3HEX5"/>
<reference evidence="24 25" key="1">
    <citation type="submission" date="2013-09" db="EMBL/GenBank/DDBJ databases">
        <title>Corchorus capsularis genome sequencing.</title>
        <authorList>
            <person name="Alam M."/>
            <person name="Haque M.S."/>
            <person name="Islam M.S."/>
            <person name="Emdad E.M."/>
            <person name="Islam M.M."/>
            <person name="Ahmed B."/>
            <person name="Halim A."/>
            <person name="Hossen Q.M.M."/>
            <person name="Hossain M.Z."/>
            <person name="Ahmed R."/>
            <person name="Khan M.M."/>
            <person name="Islam R."/>
            <person name="Rashid M.M."/>
            <person name="Khan S.A."/>
            <person name="Rahman M.S."/>
            <person name="Alam M."/>
        </authorList>
    </citation>
    <scope>NUCLEOTIDE SEQUENCE [LARGE SCALE GENOMIC DNA]</scope>
    <source>
        <strain evidence="25">cv. CVL-1</strain>
        <tissue evidence="24">Whole seedling</tissue>
    </source>
</reference>
<dbReference type="FunFam" id="3.80.10.10:FF:000560">
    <property type="entry name" value="Leucine-rich repeat receptor-like serine/threonine-protein kinase BAM3"/>
    <property type="match status" value="1"/>
</dbReference>
<dbReference type="Pfam" id="PF13855">
    <property type="entry name" value="LRR_8"/>
    <property type="match status" value="1"/>
</dbReference>
<keyword evidence="10" id="KW-0677">Repeat</keyword>
<accession>A0A1R3HEX5</accession>
<gene>
    <name evidence="24" type="ORF">CCACVL1_19765</name>
</gene>
<dbReference type="GO" id="GO:0005886">
    <property type="term" value="C:plasma membrane"/>
    <property type="evidence" value="ECO:0007669"/>
    <property type="project" value="UniProtKB-SubCell"/>
</dbReference>
<evidence type="ECO:0000256" key="19">
    <source>
        <dbReference type="ARBA" id="ARBA00047899"/>
    </source>
</evidence>
<evidence type="ECO:0000256" key="8">
    <source>
        <dbReference type="ARBA" id="ARBA00022692"/>
    </source>
</evidence>
<comment type="catalytic activity">
    <reaction evidence="19">
        <text>L-threonyl-[protein] + ATP = O-phospho-L-threonyl-[protein] + ADP + H(+)</text>
        <dbReference type="Rhea" id="RHEA:46608"/>
        <dbReference type="Rhea" id="RHEA-COMP:11060"/>
        <dbReference type="Rhea" id="RHEA-COMP:11605"/>
        <dbReference type="ChEBI" id="CHEBI:15378"/>
        <dbReference type="ChEBI" id="CHEBI:30013"/>
        <dbReference type="ChEBI" id="CHEBI:30616"/>
        <dbReference type="ChEBI" id="CHEBI:61977"/>
        <dbReference type="ChEBI" id="CHEBI:456216"/>
        <dbReference type="EC" id="2.7.11.1"/>
    </reaction>
</comment>
<evidence type="ECO:0000256" key="17">
    <source>
        <dbReference type="ARBA" id="ARBA00023170"/>
    </source>
</evidence>
<dbReference type="Gene3D" id="3.30.200.20">
    <property type="entry name" value="Phosphorylase Kinase, domain 1"/>
    <property type="match status" value="1"/>
</dbReference>
<dbReference type="GO" id="GO:0005524">
    <property type="term" value="F:ATP binding"/>
    <property type="evidence" value="ECO:0007669"/>
    <property type="project" value="UniProtKB-KW"/>
</dbReference>
<dbReference type="FunFam" id="3.80.10.10:FF:000108">
    <property type="entry name" value="Leucine-rich repeat receptor-like serine/threonine-protein kinase BAM3"/>
    <property type="match status" value="1"/>
</dbReference>
<keyword evidence="7" id="KW-0808">Transferase</keyword>
<dbReference type="Gene3D" id="1.10.510.10">
    <property type="entry name" value="Transferase(Phosphotransferase) domain 1"/>
    <property type="match status" value="1"/>
</dbReference>
<dbReference type="Pfam" id="PF00560">
    <property type="entry name" value="LRR_1"/>
    <property type="match status" value="10"/>
</dbReference>
<evidence type="ECO:0000256" key="16">
    <source>
        <dbReference type="ARBA" id="ARBA00023136"/>
    </source>
</evidence>
<dbReference type="EMBL" id="AWWV01012136">
    <property type="protein sequence ID" value="OMO68916.1"/>
    <property type="molecule type" value="Genomic_DNA"/>
</dbReference>
<evidence type="ECO:0000256" key="18">
    <source>
        <dbReference type="ARBA" id="ARBA00023180"/>
    </source>
</evidence>
<comment type="catalytic activity">
    <reaction evidence="20">
        <text>L-seryl-[protein] + ATP = O-phospho-L-seryl-[protein] + ADP + H(+)</text>
        <dbReference type="Rhea" id="RHEA:17989"/>
        <dbReference type="Rhea" id="RHEA-COMP:9863"/>
        <dbReference type="Rhea" id="RHEA-COMP:11604"/>
        <dbReference type="ChEBI" id="CHEBI:15378"/>
        <dbReference type="ChEBI" id="CHEBI:29999"/>
        <dbReference type="ChEBI" id="CHEBI:30616"/>
        <dbReference type="ChEBI" id="CHEBI:83421"/>
        <dbReference type="ChEBI" id="CHEBI:456216"/>
        <dbReference type="EC" id="2.7.11.1"/>
    </reaction>
</comment>
<feature type="domain" description="Protein kinase" evidence="23">
    <location>
        <begin position="708"/>
        <end position="989"/>
    </location>
</feature>
<evidence type="ECO:0000256" key="6">
    <source>
        <dbReference type="ARBA" id="ARBA00022614"/>
    </source>
</evidence>
<dbReference type="Gene3D" id="3.80.10.10">
    <property type="entry name" value="Ribonuclease Inhibitor"/>
    <property type="match status" value="4"/>
</dbReference>
<feature type="chain" id="PRO_5013363046" description="non-specific serine/threonine protein kinase" evidence="22">
    <location>
        <begin position="31"/>
        <end position="993"/>
    </location>
</feature>
<dbReference type="InterPro" id="IPR003591">
    <property type="entry name" value="Leu-rich_rpt_typical-subtyp"/>
</dbReference>
<dbReference type="InterPro" id="IPR001245">
    <property type="entry name" value="Ser-Thr/Tyr_kinase_cat_dom"/>
</dbReference>
<name>A0A1R3HEX5_COCAP</name>
<evidence type="ECO:0000259" key="23">
    <source>
        <dbReference type="PROSITE" id="PS50011"/>
    </source>
</evidence>
<keyword evidence="5" id="KW-0723">Serine/threonine-protein kinase</keyword>
<sequence>MASMDIKFLSHFSLIILIIFFSSNTHQVSSHNLSLKKQASILVSLKQGFEDSTCLGTWNVSNYLSLCSWTGIHCDVLNRSIVSLDISNSNISGSLSPVITQLRSLVNLSVSSNSISGEFPQEIHKLTRLQFLNISNNMFSGELNWDFAGMTELVILDAYNNNFNGSLPLGVTQLPKLTHLNFGGNYFTGEIPSAYGSLKLLQYLSLAGNDLGGSIPAELGNLTNLKQLFLGYYNDFDGGIPPEFGNLVNLVHLDVANCSLEGPIPPQLGNLKELDTLYLQTNELIGSIPPQIGNLSNLKSLDLSNNMLTGEIPHELSNLRQLTLLNLFVNKLHGEIPQFIAELPNLEVLKLWQNNFTGSIPAKLGENGRLVELDLSTNKLTGYVPKSLCFGTRLQILILFNNFLFGPLPEDLSQCGTLSRVRMGQNYLTGSIPDGFLHLPNLSLVELQNNYLTGPIPQDTGKTKTAATKLGQLNLSNNRLTGSLPSSIGNFSSLQILLLSSNRFTGEIPSEIGRLKNVLKLDISRNNFSGRIPTEIGNCFLLTFLDLSQNQLTGPIPVQISQIHILNYLNVSWNHLNQSLPIEIGSIKSLTSADFSHNNFSGSIPQFGQYSFLNSTSFVGNPNLCGSDLNTCNYSSTSPLKLHSQNGTNTQVPAKFKLLFALGLLVCSLIFAALAIIKTRKVRRNSHSWKLTAFQKLEFRSNDILECIKENNVIGRGGAGIVYRGIMPNGEQVAVKKLLGISKGSSHDNGLSAEIQTLGKIRHRNIVRLLGFCSNKETNLLVYEFMPNGSLGEVLHGKGGGYLRWETRLKIAIEAAKGLCYLHHDCSPLIIHRDVKSNNILLNSDFEAHVADFGLAKFLQDTGTSECMSAIAGSYGYIAPEYAYTLKVDEKSDVYSFGVVLLELITGRRPVGDFGEEGLDIVQWTKRQTSNWNKEGVVKILDPRVSDVPVEEAMQVFFVAKLCVEEHSVERPTMRDVVQMLAQAKQPNTFHMQ</sequence>
<evidence type="ECO:0000256" key="11">
    <source>
        <dbReference type="ARBA" id="ARBA00022741"/>
    </source>
</evidence>
<dbReference type="Pfam" id="PF08263">
    <property type="entry name" value="LRRNT_2"/>
    <property type="match status" value="1"/>
</dbReference>
<dbReference type="FunFam" id="3.80.10.10:FF:000371">
    <property type="entry name" value="Leucine-rich repeat receptor-like serine/threonine-protein kinase BAM3"/>
    <property type="match status" value="1"/>
</dbReference>
<dbReference type="SUPFAM" id="SSF52058">
    <property type="entry name" value="L domain-like"/>
    <property type="match status" value="1"/>
</dbReference>
<keyword evidence="16 21" id="KW-0472">Membrane</keyword>
<keyword evidence="9 22" id="KW-0732">Signal</keyword>
<evidence type="ECO:0000313" key="25">
    <source>
        <dbReference type="Proteomes" id="UP000188268"/>
    </source>
</evidence>
<evidence type="ECO:0000256" key="9">
    <source>
        <dbReference type="ARBA" id="ARBA00022729"/>
    </source>
</evidence>
<evidence type="ECO:0000256" key="1">
    <source>
        <dbReference type="ARBA" id="ARBA00004251"/>
    </source>
</evidence>
<evidence type="ECO:0000256" key="20">
    <source>
        <dbReference type="ARBA" id="ARBA00048679"/>
    </source>
</evidence>
<dbReference type="OrthoDB" id="742483at2759"/>
<dbReference type="SMART" id="SM00220">
    <property type="entry name" value="S_TKc"/>
    <property type="match status" value="1"/>
</dbReference>
<dbReference type="FunFam" id="3.30.200.20:FF:000292">
    <property type="entry name" value="Leucine-rich repeat receptor-like serine/threonine-protein kinase BAM1"/>
    <property type="match status" value="1"/>
</dbReference>
<dbReference type="InterPro" id="IPR008271">
    <property type="entry name" value="Ser/Thr_kinase_AS"/>
</dbReference>
<keyword evidence="12" id="KW-0418">Kinase</keyword>
<dbReference type="SUPFAM" id="SSF56112">
    <property type="entry name" value="Protein kinase-like (PK-like)"/>
    <property type="match status" value="1"/>
</dbReference>
<comment type="subcellular location">
    <subcellularLocation>
        <location evidence="1">Cell membrane</location>
        <topology evidence="1">Single-pass type I membrane protein</topology>
    </subcellularLocation>
</comment>
<dbReference type="InterPro" id="IPR032675">
    <property type="entry name" value="LRR_dom_sf"/>
</dbReference>
<protein>
    <recommendedName>
        <fullName evidence="3">non-specific serine/threonine protein kinase</fullName>
        <ecNumber evidence="3">2.7.11.1</ecNumber>
    </recommendedName>
</protein>
<dbReference type="GO" id="GO:0010075">
    <property type="term" value="P:regulation of meristem growth"/>
    <property type="evidence" value="ECO:0007669"/>
    <property type="project" value="UniProtKB-ARBA"/>
</dbReference>
<dbReference type="FunFam" id="3.80.10.10:FF:000646">
    <property type="entry name" value="Leucine-rich repeat receptor-like serine/threonine-protein kinase BAM3"/>
    <property type="match status" value="1"/>
</dbReference>
<keyword evidence="18" id="KW-0325">Glycoprotein</keyword>
<evidence type="ECO:0000256" key="12">
    <source>
        <dbReference type="ARBA" id="ARBA00022777"/>
    </source>
</evidence>
<dbReference type="GO" id="GO:0004674">
    <property type="term" value="F:protein serine/threonine kinase activity"/>
    <property type="evidence" value="ECO:0007669"/>
    <property type="project" value="UniProtKB-KW"/>
</dbReference>
<dbReference type="FunFam" id="1.10.510.10:FF:000201">
    <property type="entry name" value="Leucine-rich repeat receptor-like serine/threonine-protein kinase"/>
    <property type="match status" value="1"/>
</dbReference>
<feature type="signal peptide" evidence="22">
    <location>
        <begin position="1"/>
        <end position="30"/>
    </location>
</feature>
<evidence type="ECO:0000256" key="21">
    <source>
        <dbReference type="SAM" id="Phobius"/>
    </source>
</evidence>
<keyword evidence="13" id="KW-0221">Differentiation</keyword>
<dbReference type="Proteomes" id="UP000188268">
    <property type="component" value="Unassembled WGS sequence"/>
</dbReference>
<keyword evidence="14" id="KW-0067">ATP-binding</keyword>
<evidence type="ECO:0000256" key="22">
    <source>
        <dbReference type="SAM" id="SignalP"/>
    </source>
</evidence>
<dbReference type="PROSITE" id="PS51450">
    <property type="entry name" value="LRR"/>
    <property type="match status" value="1"/>
</dbReference>
<dbReference type="SUPFAM" id="SSF52047">
    <property type="entry name" value="RNI-like"/>
    <property type="match status" value="1"/>
</dbReference>
<dbReference type="GO" id="GO:0033612">
    <property type="term" value="F:receptor serine/threonine kinase binding"/>
    <property type="evidence" value="ECO:0007669"/>
    <property type="project" value="TreeGrafter"/>
</dbReference>
<keyword evidence="6" id="KW-0433">Leucine-rich repeat</keyword>
<evidence type="ECO:0000256" key="15">
    <source>
        <dbReference type="ARBA" id="ARBA00022989"/>
    </source>
</evidence>
<evidence type="ECO:0000313" key="24">
    <source>
        <dbReference type="EMBL" id="OMO68916.1"/>
    </source>
</evidence>
<dbReference type="InterPro" id="IPR011009">
    <property type="entry name" value="Kinase-like_dom_sf"/>
</dbReference>
<keyword evidence="15 21" id="KW-1133">Transmembrane helix</keyword>
<keyword evidence="11" id="KW-0547">Nucleotide-binding</keyword>
<evidence type="ECO:0000256" key="2">
    <source>
        <dbReference type="ARBA" id="ARBA00008684"/>
    </source>
</evidence>
<dbReference type="InterPro" id="IPR000719">
    <property type="entry name" value="Prot_kinase_dom"/>
</dbReference>
<dbReference type="PANTHER" id="PTHR48056:SF52">
    <property type="entry name" value="PROTEIN KINASE DOMAIN-CONTAINING PROTEIN"/>
    <property type="match status" value="1"/>
</dbReference>
<proteinExistence type="inferred from homology"/>
<keyword evidence="8 21" id="KW-0812">Transmembrane</keyword>
<dbReference type="InterPro" id="IPR001611">
    <property type="entry name" value="Leu-rich_rpt"/>
</dbReference>
<keyword evidence="4" id="KW-0217">Developmental protein</keyword>
<keyword evidence="17" id="KW-0675">Receptor</keyword>
<dbReference type="Gramene" id="OMO68916">
    <property type="protein sequence ID" value="OMO68916"/>
    <property type="gene ID" value="CCACVL1_19765"/>
</dbReference>
<dbReference type="InterPro" id="IPR013210">
    <property type="entry name" value="LRR_N_plant-typ"/>
</dbReference>
<evidence type="ECO:0000256" key="7">
    <source>
        <dbReference type="ARBA" id="ARBA00022679"/>
    </source>
</evidence>
<dbReference type="InterPro" id="IPR050647">
    <property type="entry name" value="Plant_LRR-RLKs"/>
</dbReference>
<dbReference type="STRING" id="210143.A0A1R3HEX5"/>
<dbReference type="EC" id="2.7.11.1" evidence="3"/>
<dbReference type="PROSITE" id="PS50011">
    <property type="entry name" value="PROTEIN_KINASE_DOM"/>
    <property type="match status" value="1"/>
</dbReference>
<comment type="similarity">
    <text evidence="2">Belongs to the protein kinase superfamily. Ser/Thr protein kinase family.</text>
</comment>
<dbReference type="PROSITE" id="PS00108">
    <property type="entry name" value="PROTEIN_KINASE_ST"/>
    <property type="match status" value="1"/>
</dbReference>
<dbReference type="PANTHER" id="PTHR48056">
    <property type="entry name" value="LRR RECEPTOR-LIKE SERINE/THREONINE-PROTEIN KINASE-RELATED"/>
    <property type="match status" value="1"/>
</dbReference>
<evidence type="ECO:0000256" key="10">
    <source>
        <dbReference type="ARBA" id="ARBA00022737"/>
    </source>
</evidence>
<dbReference type="GO" id="GO:0030154">
    <property type="term" value="P:cell differentiation"/>
    <property type="evidence" value="ECO:0007669"/>
    <property type="project" value="UniProtKB-KW"/>
</dbReference>
<evidence type="ECO:0000256" key="14">
    <source>
        <dbReference type="ARBA" id="ARBA00022840"/>
    </source>
</evidence>
<dbReference type="SMART" id="SM00369">
    <property type="entry name" value="LRR_TYP"/>
    <property type="match status" value="6"/>
</dbReference>
<feature type="transmembrane region" description="Helical" evidence="21">
    <location>
        <begin position="658"/>
        <end position="677"/>
    </location>
</feature>
<evidence type="ECO:0000256" key="4">
    <source>
        <dbReference type="ARBA" id="ARBA00022473"/>
    </source>
</evidence>
<keyword evidence="25" id="KW-1185">Reference proteome</keyword>
<dbReference type="Pfam" id="PF07714">
    <property type="entry name" value="PK_Tyr_Ser-Thr"/>
    <property type="match status" value="1"/>
</dbReference>